<dbReference type="InterPro" id="IPR010982">
    <property type="entry name" value="Lambda_DNA-bd_dom_sf"/>
</dbReference>
<dbReference type="CDD" id="cd00093">
    <property type="entry name" value="HTH_XRE"/>
    <property type="match status" value="1"/>
</dbReference>
<reference evidence="2 3" key="1">
    <citation type="submission" date="2019-08" db="EMBL/GenBank/DDBJ databases">
        <title>In-depth cultivation of the pig gut microbiome towards novel bacterial diversity and tailored functional studies.</title>
        <authorList>
            <person name="Wylensek D."/>
            <person name="Hitch T.C.A."/>
            <person name="Clavel T."/>
        </authorList>
    </citation>
    <scope>NUCLEOTIDE SEQUENCE [LARGE SCALE GENOMIC DNA]</scope>
    <source>
        <strain evidence="2 3">WCA-389-WT-23D1</strain>
    </source>
</reference>
<dbReference type="SMART" id="SM00530">
    <property type="entry name" value="HTH_XRE"/>
    <property type="match status" value="1"/>
</dbReference>
<sequence>MNLQEYIDSRNITKYHLSQISGVPKTTIIDICSGKSSLQKCSARTVQQLAIALDCTMEYIMSLDTIDTGYDKETGLPKSKKYLECGLPSYLQSSLANMIASWKIVDSGKKDYHWDMYWSELNADINSAEVGQEISTEQAWYLRETYLRMKRGD</sequence>
<name>A0A7X2NN05_9CLOT</name>
<gene>
    <name evidence="2" type="ORF">FYJ39_14310</name>
</gene>
<protein>
    <submittedName>
        <fullName evidence="2">Helix-turn-helix transcriptional regulator</fullName>
    </submittedName>
</protein>
<dbReference type="SUPFAM" id="SSF47413">
    <property type="entry name" value="lambda repressor-like DNA-binding domains"/>
    <property type="match status" value="1"/>
</dbReference>
<accession>A0A7X2NN05</accession>
<evidence type="ECO:0000313" key="2">
    <source>
        <dbReference type="EMBL" id="MSS37715.1"/>
    </source>
</evidence>
<dbReference type="PROSITE" id="PS50943">
    <property type="entry name" value="HTH_CROC1"/>
    <property type="match status" value="1"/>
</dbReference>
<dbReference type="AlphaFoldDB" id="A0A7X2NN05"/>
<feature type="domain" description="HTH cro/C1-type" evidence="1">
    <location>
        <begin position="3"/>
        <end position="60"/>
    </location>
</feature>
<organism evidence="2 3">
    <name type="scientific">Clostridium porci</name>
    <dbReference type="NCBI Taxonomy" id="2605778"/>
    <lineage>
        <taxon>Bacteria</taxon>
        <taxon>Bacillati</taxon>
        <taxon>Bacillota</taxon>
        <taxon>Clostridia</taxon>
        <taxon>Eubacteriales</taxon>
        <taxon>Clostridiaceae</taxon>
        <taxon>Clostridium</taxon>
    </lineage>
</organism>
<evidence type="ECO:0000259" key="1">
    <source>
        <dbReference type="PROSITE" id="PS50943"/>
    </source>
</evidence>
<dbReference type="EMBL" id="VUMD01000013">
    <property type="protein sequence ID" value="MSS37715.1"/>
    <property type="molecule type" value="Genomic_DNA"/>
</dbReference>
<dbReference type="InterPro" id="IPR001387">
    <property type="entry name" value="Cro/C1-type_HTH"/>
</dbReference>
<dbReference type="Proteomes" id="UP000429958">
    <property type="component" value="Unassembled WGS sequence"/>
</dbReference>
<keyword evidence="3" id="KW-1185">Reference proteome</keyword>
<dbReference type="RefSeq" id="WP_154473156.1">
    <property type="nucleotide sequence ID" value="NZ_DBEWUL010000068.1"/>
</dbReference>
<dbReference type="Pfam" id="PF13443">
    <property type="entry name" value="HTH_26"/>
    <property type="match status" value="1"/>
</dbReference>
<dbReference type="Gene3D" id="1.10.260.40">
    <property type="entry name" value="lambda repressor-like DNA-binding domains"/>
    <property type="match status" value="1"/>
</dbReference>
<proteinExistence type="predicted"/>
<evidence type="ECO:0000313" key="3">
    <source>
        <dbReference type="Proteomes" id="UP000429958"/>
    </source>
</evidence>
<dbReference type="GO" id="GO:0003677">
    <property type="term" value="F:DNA binding"/>
    <property type="evidence" value="ECO:0007669"/>
    <property type="project" value="InterPro"/>
</dbReference>
<comment type="caution">
    <text evidence="2">The sequence shown here is derived from an EMBL/GenBank/DDBJ whole genome shotgun (WGS) entry which is preliminary data.</text>
</comment>